<accession>A0A834GY33</accession>
<protein>
    <submittedName>
        <fullName evidence="1">Uncharacterized protein</fullName>
    </submittedName>
</protein>
<keyword evidence="2" id="KW-1185">Reference proteome</keyword>
<gene>
    <name evidence="1" type="ORF">RHSIM_Rhsim06G0101200</name>
</gene>
<dbReference type="EMBL" id="WJXA01000006">
    <property type="protein sequence ID" value="KAF7141356.1"/>
    <property type="molecule type" value="Genomic_DNA"/>
</dbReference>
<comment type="caution">
    <text evidence="1">The sequence shown here is derived from an EMBL/GenBank/DDBJ whole genome shotgun (WGS) entry which is preliminary data.</text>
</comment>
<dbReference type="AlphaFoldDB" id="A0A834GY33"/>
<organism evidence="1 2">
    <name type="scientific">Rhododendron simsii</name>
    <name type="common">Sims's rhododendron</name>
    <dbReference type="NCBI Taxonomy" id="118357"/>
    <lineage>
        <taxon>Eukaryota</taxon>
        <taxon>Viridiplantae</taxon>
        <taxon>Streptophyta</taxon>
        <taxon>Embryophyta</taxon>
        <taxon>Tracheophyta</taxon>
        <taxon>Spermatophyta</taxon>
        <taxon>Magnoliopsida</taxon>
        <taxon>eudicotyledons</taxon>
        <taxon>Gunneridae</taxon>
        <taxon>Pentapetalae</taxon>
        <taxon>asterids</taxon>
        <taxon>Ericales</taxon>
        <taxon>Ericaceae</taxon>
        <taxon>Ericoideae</taxon>
        <taxon>Rhodoreae</taxon>
        <taxon>Rhododendron</taxon>
    </lineage>
</organism>
<name>A0A834GY33_RHOSS</name>
<reference evidence="1" key="1">
    <citation type="submission" date="2019-11" db="EMBL/GenBank/DDBJ databases">
        <authorList>
            <person name="Liu Y."/>
            <person name="Hou J."/>
            <person name="Li T.-Q."/>
            <person name="Guan C.-H."/>
            <person name="Wu X."/>
            <person name="Wu H.-Z."/>
            <person name="Ling F."/>
            <person name="Zhang R."/>
            <person name="Shi X.-G."/>
            <person name="Ren J.-P."/>
            <person name="Chen E.-F."/>
            <person name="Sun J.-M."/>
        </authorList>
    </citation>
    <scope>NUCLEOTIDE SEQUENCE</scope>
    <source>
        <strain evidence="1">Adult_tree_wgs_1</strain>
        <tissue evidence="1">Leaves</tissue>
    </source>
</reference>
<sequence length="121" mass="14137">MGFCSNRNCPRILRLTRSGRGRVSDAVNDNEDEEDVCLHQRPQLIDIGRITVQSKYRFEDNARILVLQKFVLKTIDRRARKNGQLDCLSPLRLEISLIMEFFDKGNSYSRWHFLQYVCAGT</sequence>
<dbReference type="Proteomes" id="UP000626092">
    <property type="component" value="Unassembled WGS sequence"/>
</dbReference>
<proteinExistence type="predicted"/>
<evidence type="ECO:0000313" key="2">
    <source>
        <dbReference type="Proteomes" id="UP000626092"/>
    </source>
</evidence>
<evidence type="ECO:0000313" key="1">
    <source>
        <dbReference type="EMBL" id="KAF7141356.1"/>
    </source>
</evidence>